<keyword evidence="4" id="KW-0804">Transcription</keyword>
<evidence type="ECO:0000259" key="5">
    <source>
        <dbReference type="PROSITE" id="PS50931"/>
    </source>
</evidence>
<evidence type="ECO:0000313" key="7">
    <source>
        <dbReference type="Proteomes" id="UP001595457"/>
    </source>
</evidence>
<dbReference type="PANTHER" id="PTHR30537">
    <property type="entry name" value="HTH-TYPE TRANSCRIPTIONAL REGULATOR"/>
    <property type="match status" value="1"/>
</dbReference>
<dbReference type="SUPFAM" id="SSF46785">
    <property type="entry name" value="Winged helix' DNA-binding domain"/>
    <property type="match status" value="1"/>
</dbReference>
<sequence length="310" mass="33766">MDRFEAMRLFAAVAEAQSFSAAARRQGLSAPAVTRTIAALEELLGVRLLVRTTRRVRLTEAGERYLLDCRRILADLQEAEEAAAGSHATPRGLLSITAPVMFGHLHVSPILLRFMERYPEVRIRALFIDRVASLIDEGLDVGIRIGELPDSSLMALRVGQVRRLVCAAPAYLERHGTPRHPAELSGHRLVTASGGPQSSEWRFQERGEPLAVALRPQFVVNTNEAAIRAASAGWGLTRRLSYQVAGLLGSGQLRTVLDDFEPPPLPIHIVHQEGRRTSAKVRSFVDFIAAALRGNPELNPGAAETAAAGQ</sequence>
<keyword evidence="7" id="KW-1185">Reference proteome</keyword>
<protein>
    <submittedName>
        <fullName evidence="6">LysR family transcriptional regulator</fullName>
    </submittedName>
</protein>
<keyword evidence="3" id="KW-0238">DNA-binding</keyword>
<evidence type="ECO:0000256" key="4">
    <source>
        <dbReference type="ARBA" id="ARBA00023163"/>
    </source>
</evidence>
<dbReference type="Gene3D" id="3.40.190.290">
    <property type="match status" value="1"/>
</dbReference>
<dbReference type="RefSeq" id="WP_377813304.1">
    <property type="nucleotide sequence ID" value="NZ_JBHRSJ010000010.1"/>
</dbReference>
<dbReference type="PROSITE" id="PS50931">
    <property type="entry name" value="HTH_LYSR"/>
    <property type="match status" value="1"/>
</dbReference>
<evidence type="ECO:0000256" key="1">
    <source>
        <dbReference type="ARBA" id="ARBA00009437"/>
    </source>
</evidence>
<dbReference type="EMBL" id="JBHRSJ010000010">
    <property type="protein sequence ID" value="MFC2971689.1"/>
    <property type="molecule type" value="Genomic_DNA"/>
</dbReference>
<dbReference type="Gene3D" id="1.10.10.10">
    <property type="entry name" value="Winged helix-like DNA-binding domain superfamily/Winged helix DNA-binding domain"/>
    <property type="match status" value="1"/>
</dbReference>
<comment type="similarity">
    <text evidence="1">Belongs to the LysR transcriptional regulatory family.</text>
</comment>
<dbReference type="Proteomes" id="UP001595457">
    <property type="component" value="Unassembled WGS sequence"/>
</dbReference>
<comment type="caution">
    <text evidence="6">The sequence shown here is derived from an EMBL/GenBank/DDBJ whole genome shotgun (WGS) entry which is preliminary data.</text>
</comment>
<dbReference type="Pfam" id="PF00126">
    <property type="entry name" value="HTH_1"/>
    <property type="match status" value="1"/>
</dbReference>
<reference evidence="7" key="1">
    <citation type="journal article" date="2019" name="Int. J. Syst. Evol. Microbiol.">
        <title>The Global Catalogue of Microorganisms (GCM) 10K type strain sequencing project: providing services to taxonomists for standard genome sequencing and annotation.</title>
        <authorList>
            <consortium name="The Broad Institute Genomics Platform"/>
            <consortium name="The Broad Institute Genome Sequencing Center for Infectious Disease"/>
            <person name="Wu L."/>
            <person name="Ma J."/>
        </authorList>
    </citation>
    <scope>NUCLEOTIDE SEQUENCE [LARGE SCALE GENOMIC DNA]</scope>
    <source>
        <strain evidence="7">KCTC 62195</strain>
    </source>
</reference>
<dbReference type="InterPro" id="IPR036388">
    <property type="entry name" value="WH-like_DNA-bd_sf"/>
</dbReference>
<keyword evidence="2" id="KW-0805">Transcription regulation</keyword>
<dbReference type="InterPro" id="IPR000847">
    <property type="entry name" value="LysR_HTH_N"/>
</dbReference>
<dbReference type="InterPro" id="IPR036390">
    <property type="entry name" value="WH_DNA-bd_sf"/>
</dbReference>
<organism evidence="6 7">
    <name type="scientific">Azotobacter bryophylli</name>
    <dbReference type="NCBI Taxonomy" id="1986537"/>
    <lineage>
        <taxon>Bacteria</taxon>
        <taxon>Pseudomonadati</taxon>
        <taxon>Pseudomonadota</taxon>
        <taxon>Gammaproteobacteria</taxon>
        <taxon>Pseudomonadales</taxon>
        <taxon>Pseudomonadaceae</taxon>
        <taxon>Azotobacter</taxon>
    </lineage>
</organism>
<proteinExistence type="inferred from homology"/>
<evidence type="ECO:0000256" key="3">
    <source>
        <dbReference type="ARBA" id="ARBA00023125"/>
    </source>
</evidence>
<gene>
    <name evidence="6" type="ORF">ACFOJE_05600</name>
</gene>
<dbReference type="InterPro" id="IPR058163">
    <property type="entry name" value="LysR-type_TF_proteobact-type"/>
</dbReference>
<feature type="domain" description="HTH lysR-type" evidence="5">
    <location>
        <begin position="1"/>
        <end position="59"/>
    </location>
</feature>
<evidence type="ECO:0000256" key="2">
    <source>
        <dbReference type="ARBA" id="ARBA00023015"/>
    </source>
</evidence>
<dbReference type="Pfam" id="PF03466">
    <property type="entry name" value="LysR_substrate"/>
    <property type="match status" value="1"/>
</dbReference>
<name>A0ABV7AQE5_9GAMM</name>
<accession>A0ABV7AQE5</accession>
<dbReference type="CDD" id="cd08471">
    <property type="entry name" value="PBP2_CrgA_like_2"/>
    <property type="match status" value="1"/>
</dbReference>
<dbReference type="PANTHER" id="PTHR30537:SF5">
    <property type="entry name" value="HTH-TYPE TRANSCRIPTIONAL ACTIVATOR TTDR-RELATED"/>
    <property type="match status" value="1"/>
</dbReference>
<dbReference type="SUPFAM" id="SSF53850">
    <property type="entry name" value="Periplasmic binding protein-like II"/>
    <property type="match status" value="1"/>
</dbReference>
<dbReference type="InterPro" id="IPR005119">
    <property type="entry name" value="LysR_subst-bd"/>
</dbReference>
<evidence type="ECO:0000313" key="6">
    <source>
        <dbReference type="EMBL" id="MFC2971689.1"/>
    </source>
</evidence>